<dbReference type="PANTHER" id="PTHR43065:SF42">
    <property type="entry name" value="TWO-COMPONENT SENSOR PPRA"/>
    <property type="match status" value="1"/>
</dbReference>
<sequence>MQTSHSINKRLTLLIVMFSTVVTLFITAFQLYTDFLVATESIKVSQQYIFTSYKDALEESLWVLNNELIESQINGIISIPDISYVRIEDTAEEYWEQGTPKDKHVLQQTISLEYSYINQKAILLGHLIVQSDLWVVYNSLIDKALVILLSNGLKTFIVAGFIIYLVKALVTEPLNQMSEYFKAYQFQRDNPPMIIERKAANDDEIDFMVTMVNRMCNELSESYGSVLESKHQLAKALEEKQVLLEREIEFKQGLELMVKDRTQELEDTLSELKETQATMIESEKMASLGSLVAGVAHEINTPLGVSITSSSFASSEINQIIKEYEEGKLKSSTFGDAMRNVHQSMGILSANLERAAVLVASFKQVAVDQTNETVSQFNIKEHIEKLLLSLSHELRIRNVAVEFHCDDGIEVKSYASAYIQTFTNLITNSLNHGFDGWEHEKCIVITISEQEEEMVIDYRDTGRGVDVSVKDKIFEPFVTTKHGSGGTGLGGNIIYNTVCQRLKGKIKYVDEEQSGAHFVITLPLKLDNSIDNDPH</sequence>
<keyword evidence="4" id="KW-1133">Transmembrane helix</keyword>
<dbReference type="AlphaFoldDB" id="A0A4Y8WBL6"/>
<dbReference type="GO" id="GO:0004673">
    <property type="term" value="F:protein histidine kinase activity"/>
    <property type="evidence" value="ECO:0007669"/>
    <property type="project" value="UniProtKB-EC"/>
</dbReference>
<comment type="caution">
    <text evidence="6">The sequence shown here is derived from an EMBL/GenBank/DDBJ whole genome shotgun (WGS) entry which is preliminary data.</text>
</comment>
<keyword evidence="3" id="KW-0175">Coiled coil</keyword>
<organism evidence="6 7">
    <name type="scientific">Vibrio ouci</name>
    <dbReference type="NCBI Taxonomy" id="2499078"/>
    <lineage>
        <taxon>Bacteria</taxon>
        <taxon>Pseudomonadati</taxon>
        <taxon>Pseudomonadota</taxon>
        <taxon>Gammaproteobacteria</taxon>
        <taxon>Vibrionales</taxon>
        <taxon>Vibrionaceae</taxon>
        <taxon>Vibrio</taxon>
    </lineage>
</organism>
<dbReference type="InterPro" id="IPR033414">
    <property type="entry name" value="Sensor_dom"/>
</dbReference>
<dbReference type="Gene3D" id="3.30.565.10">
    <property type="entry name" value="Histidine kinase-like ATPase, C-terminal domain"/>
    <property type="match status" value="1"/>
</dbReference>
<evidence type="ECO:0000256" key="2">
    <source>
        <dbReference type="ARBA" id="ARBA00012438"/>
    </source>
</evidence>
<dbReference type="Pfam" id="PF17149">
    <property type="entry name" value="CHASE5"/>
    <property type="match status" value="1"/>
</dbReference>
<dbReference type="Proteomes" id="UP000297753">
    <property type="component" value="Unassembled WGS sequence"/>
</dbReference>
<dbReference type="PRINTS" id="PR00344">
    <property type="entry name" value="BCTRLSENSOR"/>
</dbReference>
<comment type="catalytic activity">
    <reaction evidence="1">
        <text>ATP + protein L-histidine = ADP + protein N-phospho-L-histidine.</text>
        <dbReference type="EC" id="2.7.13.3"/>
    </reaction>
</comment>
<dbReference type="Pfam" id="PF02518">
    <property type="entry name" value="HATPase_c"/>
    <property type="match status" value="1"/>
</dbReference>
<dbReference type="InterPro" id="IPR003594">
    <property type="entry name" value="HATPase_dom"/>
</dbReference>
<dbReference type="OrthoDB" id="1931120at2"/>
<keyword evidence="4" id="KW-0472">Membrane</keyword>
<dbReference type="PROSITE" id="PS50109">
    <property type="entry name" value="HIS_KIN"/>
    <property type="match status" value="1"/>
</dbReference>
<reference evidence="6 7" key="1">
    <citation type="submission" date="2019-01" db="EMBL/GenBank/DDBJ databases">
        <title>Vibrio BEI176 sp. nov, a marine bacterium isolated from China: eastern marignal seas.</title>
        <authorList>
            <person name="Li B."/>
        </authorList>
    </citation>
    <scope>NUCLEOTIDE SEQUENCE [LARGE SCALE GENOMIC DNA]</scope>
    <source>
        <strain evidence="6 7">BEI176</strain>
    </source>
</reference>
<evidence type="ECO:0000313" key="7">
    <source>
        <dbReference type="Proteomes" id="UP000297753"/>
    </source>
</evidence>
<keyword evidence="7" id="KW-1185">Reference proteome</keyword>
<proteinExistence type="predicted"/>
<evidence type="ECO:0000256" key="4">
    <source>
        <dbReference type="SAM" id="Phobius"/>
    </source>
</evidence>
<dbReference type="PANTHER" id="PTHR43065">
    <property type="entry name" value="SENSOR HISTIDINE KINASE"/>
    <property type="match status" value="1"/>
</dbReference>
<dbReference type="InterPro" id="IPR036890">
    <property type="entry name" value="HATPase_C_sf"/>
</dbReference>
<dbReference type="Gene3D" id="1.10.287.130">
    <property type="match status" value="1"/>
</dbReference>
<name>A0A4Y8WBL6_9VIBR</name>
<dbReference type="SUPFAM" id="SSF55874">
    <property type="entry name" value="ATPase domain of HSP90 chaperone/DNA topoisomerase II/histidine kinase"/>
    <property type="match status" value="1"/>
</dbReference>
<dbReference type="SMART" id="SM00387">
    <property type="entry name" value="HATPase_c"/>
    <property type="match status" value="1"/>
</dbReference>
<feature type="transmembrane region" description="Helical" evidence="4">
    <location>
        <begin position="12"/>
        <end position="32"/>
    </location>
</feature>
<dbReference type="EMBL" id="SATR01000033">
    <property type="protein sequence ID" value="TFH90187.1"/>
    <property type="molecule type" value="Genomic_DNA"/>
</dbReference>
<evidence type="ECO:0000256" key="3">
    <source>
        <dbReference type="SAM" id="Coils"/>
    </source>
</evidence>
<dbReference type="RefSeq" id="WP_134836740.1">
    <property type="nucleotide sequence ID" value="NZ_SATR01000033.1"/>
</dbReference>
<accession>A0A4Y8WBL6</accession>
<gene>
    <name evidence="6" type="ORF">ELS82_18225</name>
</gene>
<dbReference type="InterPro" id="IPR005467">
    <property type="entry name" value="His_kinase_dom"/>
</dbReference>
<evidence type="ECO:0000259" key="5">
    <source>
        <dbReference type="PROSITE" id="PS50109"/>
    </source>
</evidence>
<feature type="domain" description="Histidine kinase" evidence="5">
    <location>
        <begin position="294"/>
        <end position="526"/>
    </location>
</feature>
<feature type="coiled-coil region" evidence="3">
    <location>
        <begin position="227"/>
        <end position="278"/>
    </location>
</feature>
<evidence type="ECO:0000256" key="1">
    <source>
        <dbReference type="ARBA" id="ARBA00000085"/>
    </source>
</evidence>
<protein>
    <recommendedName>
        <fullName evidence="2">histidine kinase</fullName>
        <ecNumber evidence="2">2.7.13.3</ecNumber>
    </recommendedName>
</protein>
<evidence type="ECO:0000313" key="6">
    <source>
        <dbReference type="EMBL" id="TFH90187.1"/>
    </source>
</evidence>
<keyword evidence="4" id="KW-0812">Transmembrane</keyword>
<dbReference type="InterPro" id="IPR004358">
    <property type="entry name" value="Sig_transdc_His_kin-like_C"/>
</dbReference>
<dbReference type="EC" id="2.7.13.3" evidence="2"/>